<organism evidence="1 2">
    <name type="scientific">Steinernema glaseri</name>
    <dbReference type="NCBI Taxonomy" id="37863"/>
    <lineage>
        <taxon>Eukaryota</taxon>
        <taxon>Metazoa</taxon>
        <taxon>Ecdysozoa</taxon>
        <taxon>Nematoda</taxon>
        <taxon>Chromadorea</taxon>
        <taxon>Rhabditida</taxon>
        <taxon>Tylenchina</taxon>
        <taxon>Panagrolaimomorpha</taxon>
        <taxon>Strongyloidoidea</taxon>
        <taxon>Steinernematidae</taxon>
        <taxon>Steinernema</taxon>
    </lineage>
</organism>
<evidence type="ECO:0000313" key="1">
    <source>
        <dbReference type="Proteomes" id="UP000095287"/>
    </source>
</evidence>
<name>A0A1I8AL85_9BILA</name>
<reference evidence="2" key="1">
    <citation type="submission" date="2016-11" db="UniProtKB">
        <authorList>
            <consortium name="WormBaseParasite"/>
        </authorList>
    </citation>
    <scope>IDENTIFICATION</scope>
</reference>
<proteinExistence type="predicted"/>
<dbReference type="Proteomes" id="UP000095287">
    <property type="component" value="Unplaced"/>
</dbReference>
<protein>
    <submittedName>
        <fullName evidence="2">Transposase</fullName>
    </submittedName>
</protein>
<evidence type="ECO:0000313" key="2">
    <source>
        <dbReference type="WBParaSite" id="L893_g6879.t1"/>
    </source>
</evidence>
<sequence>MRLAGVDTKAGLNCGSTSFRKATTPTDSFSPLPGMATLWFNNAFFTFDQLPITAYDAFQLLFKGYRQLSSVRTEARGYYSKKPMSRSDKSEALCPWKPVVDIGLSLVRCLHALLTLRATERLDKRGPIPNMEAAG</sequence>
<accession>A0A1I8AL85</accession>
<dbReference type="WBParaSite" id="L893_g6879.t1">
    <property type="protein sequence ID" value="L893_g6879.t1"/>
    <property type="gene ID" value="L893_g6879"/>
</dbReference>
<dbReference type="AlphaFoldDB" id="A0A1I8AL85"/>
<keyword evidence="1" id="KW-1185">Reference proteome</keyword>